<evidence type="ECO:0008006" key="3">
    <source>
        <dbReference type="Google" id="ProtNLM"/>
    </source>
</evidence>
<gene>
    <name evidence="1" type="ORF">SAMN05216337_102056</name>
</gene>
<evidence type="ECO:0000313" key="2">
    <source>
        <dbReference type="Proteomes" id="UP000199245"/>
    </source>
</evidence>
<dbReference type="InterPro" id="IPR021352">
    <property type="entry name" value="DUF2971"/>
</dbReference>
<evidence type="ECO:0000313" key="1">
    <source>
        <dbReference type="EMBL" id="SDE12100.1"/>
    </source>
</evidence>
<reference evidence="1 2" key="1">
    <citation type="submission" date="2016-10" db="EMBL/GenBank/DDBJ databases">
        <authorList>
            <person name="de Groot N.N."/>
        </authorList>
    </citation>
    <scope>NUCLEOTIDE SEQUENCE [LARGE SCALE GENOMIC DNA]</scope>
    <source>
        <strain evidence="1 2">R5</strain>
    </source>
</reference>
<dbReference type="Pfam" id="PF11185">
    <property type="entry name" value="DUF2971"/>
    <property type="match status" value="1"/>
</dbReference>
<dbReference type="Proteomes" id="UP000199245">
    <property type="component" value="Unassembled WGS sequence"/>
</dbReference>
<name>A0A1G7ABG9_9BRAD</name>
<dbReference type="EMBL" id="FMZW01000020">
    <property type="protein sequence ID" value="SDE12100.1"/>
    <property type="molecule type" value="Genomic_DNA"/>
</dbReference>
<organism evidence="1 2">
    <name type="scientific">Bradyrhizobium brasilense</name>
    <dbReference type="NCBI Taxonomy" id="1419277"/>
    <lineage>
        <taxon>Bacteria</taxon>
        <taxon>Pseudomonadati</taxon>
        <taxon>Pseudomonadota</taxon>
        <taxon>Alphaproteobacteria</taxon>
        <taxon>Hyphomicrobiales</taxon>
        <taxon>Nitrobacteraceae</taxon>
        <taxon>Bradyrhizobium</taxon>
    </lineage>
</organism>
<sequence length="301" mass="34353">MALLSHYTSRVGLEGIAKSKTWWATSFLQLNDASEYFYAWEIVQRKALRLTIEKLPAGVLPASFDLQSHAANATAQFRQLVASSGDGGLMYVASFATASTEDHERRGILTLWDRYTQHKGYCLQFEENDIRRMLDLELQKGSYAALSLERVRYGVDENDREFKTLSDQLAQIYLLQAARARPDLQIEVDFERLPSEAYLLRRLMEFCARHKDPCFEDEREVRIFAFPADEASVRFLTGIAGVKKRRQTPAGKTYIALGEYWDFQLTPRRIIIGTRADPDIASIVGLYDPKPEVYHASLPIA</sequence>
<proteinExistence type="predicted"/>
<protein>
    <recommendedName>
        <fullName evidence="3">DUF2971 domain-containing protein</fullName>
    </recommendedName>
</protein>
<accession>A0A1G7ABG9</accession>
<dbReference type="AlphaFoldDB" id="A0A1G7ABG9"/>
<dbReference type="RefSeq" id="WP_092084683.1">
    <property type="nucleotide sequence ID" value="NZ_FMZW01000020.1"/>
</dbReference>